<protein>
    <submittedName>
        <fullName evidence="2">Membrane protein</fullName>
    </submittedName>
</protein>
<dbReference type="Pfam" id="PF06210">
    <property type="entry name" value="DUF1003"/>
    <property type="match status" value="1"/>
</dbReference>
<name>A0A402A5R2_9CHLR</name>
<evidence type="ECO:0000313" key="3">
    <source>
        <dbReference type="Proteomes" id="UP000287352"/>
    </source>
</evidence>
<comment type="caution">
    <text evidence="2">The sequence shown here is derived from an EMBL/GenBank/DDBJ whole genome shotgun (WGS) entry which is preliminary data.</text>
</comment>
<keyword evidence="1" id="KW-0812">Transmembrane</keyword>
<accession>A0A402A5R2</accession>
<dbReference type="RefSeq" id="WP_126582041.1">
    <property type="nucleotide sequence ID" value="NZ_BIFR01000002.1"/>
</dbReference>
<dbReference type="EMBL" id="BIFR01000002">
    <property type="protein sequence ID" value="GCE14468.1"/>
    <property type="molecule type" value="Genomic_DNA"/>
</dbReference>
<reference evidence="3" key="1">
    <citation type="submission" date="2018-12" db="EMBL/GenBank/DDBJ databases">
        <title>Tengunoibacter tsumagoiensis gen. nov., sp. nov., Dictyobacter kobayashii sp. nov., D. alpinus sp. nov., and D. joshuensis sp. nov. and description of Dictyobacteraceae fam. nov. within the order Ktedonobacterales isolated from Tengu-no-mugimeshi.</title>
        <authorList>
            <person name="Wang C.M."/>
            <person name="Zheng Y."/>
            <person name="Sakai Y."/>
            <person name="Toyoda A."/>
            <person name="Minakuchi Y."/>
            <person name="Abe K."/>
            <person name="Yokota A."/>
            <person name="Yabe S."/>
        </authorList>
    </citation>
    <scope>NUCLEOTIDE SEQUENCE [LARGE SCALE GENOMIC DNA]</scope>
    <source>
        <strain evidence="3">Uno3</strain>
    </source>
</reference>
<gene>
    <name evidence="2" type="ORF">KTT_43270</name>
</gene>
<sequence>MPKSRRKSAPLQKKYNQQIEQQIAAIADPVNQNIETIARIHHQMESEIDHHQRTIEKITALLSRPAFLYFIIVVMVSWIMANLLLIYVGLHAFDPEPFTWLLETINIGSFLLTTVVLITQNRQGKVAEQRRHLDLQFSMLIEQKVTKILTMLEELRDDLPQVESRLDPEVEAMKHPVDPHQVLNSLDQMLKEDLLDDEENVL</sequence>
<evidence type="ECO:0000256" key="1">
    <source>
        <dbReference type="SAM" id="Phobius"/>
    </source>
</evidence>
<proteinExistence type="predicted"/>
<feature type="transmembrane region" description="Helical" evidence="1">
    <location>
        <begin position="100"/>
        <end position="119"/>
    </location>
</feature>
<evidence type="ECO:0000313" key="2">
    <source>
        <dbReference type="EMBL" id="GCE14468.1"/>
    </source>
</evidence>
<organism evidence="2 3">
    <name type="scientific">Tengunoibacter tsumagoiensis</name>
    <dbReference type="NCBI Taxonomy" id="2014871"/>
    <lineage>
        <taxon>Bacteria</taxon>
        <taxon>Bacillati</taxon>
        <taxon>Chloroflexota</taxon>
        <taxon>Ktedonobacteria</taxon>
        <taxon>Ktedonobacterales</taxon>
        <taxon>Dictyobacteraceae</taxon>
        <taxon>Tengunoibacter</taxon>
    </lineage>
</organism>
<dbReference type="AlphaFoldDB" id="A0A402A5R2"/>
<keyword evidence="3" id="KW-1185">Reference proteome</keyword>
<dbReference type="Proteomes" id="UP000287352">
    <property type="component" value="Unassembled WGS sequence"/>
</dbReference>
<dbReference type="OrthoDB" id="9795736at2"/>
<dbReference type="InterPro" id="IPR010406">
    <property type="entry name" value="DUF1003"/>
</dbReference>
<feature type="transmembrane region" description="Helical" evidence="1">
    <location>
        <begin position="66"/>
        <end position="88"/>
    </location>
</feature>
<keyword evidence="1" id="KW-0472">Membrane</keyword>
<keyword evidence="1" id="KW-1133">Transmembrane helix</keyword>